<evidence type="ECO:0000259" key="3">
    <source>
        <dbReference type="PROSITE" id="PS50110"/>
    </source>
</evidence>
<protein>
    <submittedName>
        <fullName evidence="4">Two-component system response regulator</fullName>
    </submittedName>
</protein>
<dbReference type="Pfam" id="PF00072">
    <property type="entry name" value="Response_reg"/>
    <property type="match status" value="1"/>
</dbReference>
<dbReference type="AlphaFoldDB" id="A0AAX2ACV3"/>
<gene>
    <name evidence="4" type="ORF">ABIV_1167</name>
    <name evidence="5" type="ORF">CRV05_02600</name>
</gene>
<evidence type="ECO:0000313" key="7">
    <source>
        <dbReference type="Proteomes" id="UP000289193"/>
    </source>
</evidence>
<dbReference type="InterPro" id="IPR011006">
    <property type="entry name" value="CheY-like_superfamily"/>
</dbReference>
<evidence type="ECO:0000256" key="2">
    <source>
        <dbReference type="PROSITE-ProRule" id="PRU00169"/>
    </source>
</evidence>
<dbReference type="Gene3D" id="3.40.50.2300">
    <property type="match status" value="1"/>
</dbReference>
<reference evidence="5 7" key="1">
    <citation type="submission" date="2017-10" db="EMBL/GenBank/DDBJ databases">
        <title>Genomics of the genus Arcobacter.</title>
        <authorList>
            <person name="Perez-Cataluna A."/>
            <person name="Figueras M.J."/>
        </authorList>
    </citation>
    <scope>NUCLEOTIDE SEQUENCE [LARGE SCALE GENOMIC DNA]</scope>
    <source>
        <strain evidence="5 7">CECT 7835</strain>
    </source>
</reference>
<reference evidence="4 6" key="2">
    <citation type="submission" date="2018-07" db="EMBL/GenBank/DDBJ databases">
        <title>Complete genome of the Arcobacter bivalviorum type strain LMG 26154.</title>
        <authorList>
            <person name="Miller W.G."/>
            <person name="Yee E."/>
            <person name="Bono J.L."/>
        </authorList>
    </citation>
    <scope>NUCLEOTIDE SEQUENCE [LARGE SCALE GENOMIC DNA]</scope>
    <source>
        <strain evidence="4 6">LMG 26154</strain>
    </source>
</reference>
<dbReference type="InterPro" id="IPR050956">
    <property type="entry name" value="2C_system_His_kinase"/>
</dbReference>
<keyword evidence="1 2" id="KW-0597">Phosphoprotein</keyword>
<organism evidence="5 7">
    <name type="scientific">Halarcobacter bivalviorum</name>
    <dbReference type="NCBI Taxonomy" id="663364"/>
    <lineage>
        <taxon>Bacteria</taxon>
        <taxon>Pseudomonadati</taxon>
        <taxon>Campylobacterota</taxon>
        <taxon>Epsilonproteobacteria</taxon>
        <taxon>Campylobacterales</taxon>
        <taxon>Arcobacteraceae</taxon>
        <taxon>Halarcobacter</taxon>
    </lineage>
</organism>
<dbReference type="EMBL" id="PDKM01000001">
    <property type="protein sequence ID" value="RXK11275.1"/>
    <property type="molecule type" value="Genomic_DNA"/>
</dbReference>
<evidence type="ECO:0000313" key="6">
    <source>
        <dbReference type="Proteomes" id="UP000253850"/>
    </source>
</evidence>
<evidence type="ECO:0000313" key="5">
    <source>
        <dbReference type="EMBL" id="RXK11275.1"/>
    </source>
</evidence>
<dbReference type="EMBL" id="CP031217">
    <property type="protein sequence ID" value="AXH12170.1"/>
    <property type="molecule type" value="Genomic_DNA"/>
</dbReference>
<dbReference type="InterPro" id="IPR001789">
    <property type="entry name" value="Sig_transdc_resp-reg_receiver"/>
</dbReference>
<dbReference type="PROSITE" id="PS50110">
    <property type="entry name" value="RESPONSE_REGULATORY"/>
    <property type="match status" value="1"/>
</dbReference>
<dbReference type="PANTHER" id="PTHR43719:SF28">
    <property type="entry name" value="PEROXIDE STRESS-ACTIVATED HISTIDINE KINASE MAK1-RELATED"/>
    <property type="match status" value="1"/>
</dbReference>
<dbReference type="Proteomes" id="UP000289193">
    <property type="component" value="Unassembled WGS sequence"/>
</dbReference>
<dbReference type="GO" id="GO:0000160">
    <property type="term" value="P:phosphorelay signal transduction system"/>
    <property type="evidence" value="ECO:0007669"/>
    <property type="project" value="InterPro"/>
</dbReference>
<feature type="modified residue" description="4-aspartylphosphate" evidence="2">
    <location>
        <position position="70"/>
    </location>
</feature>
<dbReference type="CDD" id="cd00156">
    <property type="entry name" value="REC"/>
    <property type="match status" value="1"/>
</dbReference>
<keyword evidence="7" id="KW-1185">Reference proteome</keyword>
<dbReference type="Proteomes" id="UP000253850">
    <property type="component" value="Chromosome"/>
</dbReference>
<dbReference type="SUPFAM" id="SSF52172">
    <property type="entry name" value="CheY-like"/>
    <property type="match status" value="1"/>
</dbReference>
<dbReference type="SMART" id="SM00448">
    <property type="entry name" value="REC"/>
    <property type="match status" value="1"/>
</dbReference>
<proteinExistence type="predicted"/>
<evidence type="ECO:0000313" key="4">
    <source>
        <dbReference type="EMBL" id="AXH12170.1"/>
    </source>
</evidence>
<dbReference type="RefSeq" id="WP_114839009.1">
    <property type="nucleotide sequence ID" value="NZ_CP031217.1"/>
</dbReference>
<dbReference type="KEGG" id="hbv:ABIV_1167"/>
<accession>A0AAX2ACV3</accession>
<sequence>MQNLKELVEYSKTLNILFIEDNSDVREQLNKLFKNFFSHIDISFNGYEALQEYKNFRVKNNKFYDLIITDISMPKLDGIELCKEIFKINKEQKVMIISAHTEKEKLTQLNEIGINHILQKPVEHTSLISTLSSLISSIKESK</sequence>
<dbReference type="PANTHER" id="PTHR43719">
    <property type="entry name" value="TWO-COMPONENT HISTIDINE KINASE"/>
    <property type="match status" value="1"/>
</dbReference>
<feature type="domain" description="Response regulatory" evidence="3">
    <location>
        <begin position="15"/>
        <end position="135"/>
    </location>
</feature>
<name>A0AAX2ACV3_9BACT</name>
<evidence type="ECO:0000256" key="1">
    <source>
        <dbReference type="ARBA" id="ARBA00022553"/>
    </source>
</evidence>